<proteinExistence type="predicted"/>
<keyword evidence="2" id="KW-0472">Membrane</keyword>
<evidence type="ECO:0000256" key="2">
    <source>
        <dbReference type="SAM" id="Phobius"/>
    </source>
</evidence>
<organism evidence="3 4">
    <name type="scientific">Lentzea kristufekii</name>
    <dbReference type="NCBI Taxonomy" id="3095430"/>
    <lineage>
        <taxon>Bacteria</taxon>
        <taxon>Bacillati</taxon>
        <taxon>Actinomycetota</taxon>
        <taxon>Actinomycetes</taxon>
        <taxon>Pseudonocardiales</taxon>
        <taxon>Pseudonocardiaceae</taxon>
        <taxon>Lentzea</taxon>
    </lineage>
</organism>
<name>A0ABU4TK66_9PSEU</name>
<keyword evidence="1" id="KW-0175">Coiled coil</keyword>
<feature type="transmembrane region" description="Helical" evidence="2">
    <location>
        <begin position="82"/>
        <end position="103"/>
    </location>
</feature>
<keyword evidence="2" id="KW-0812">Transmembrane</keyword>
<sequence length="334" mass="37539">MSGNRRGCGCAFAFLALFFAMPLAVVLVSPAIAARIVVDGRPEHAVYLQEWLWGSAVSVPLAALAVRFVLSRRGRLRGSPPVRRWSGFLLRGLVLLAATNAFVFLRKEPSLLGDHVIDDGTSLFGSTALIGLAVLVAMRLWDRRARRVTVEEVRAAAAEADQALRRVRAQNDQVRRQAQQVRARVEKLQRTEKLQRSERPDVEFHSLRVFHRESYQCADTAHIAYHSAQTSLRTMASLVRHARRAPYQLTVSSRARAEMRAAAAHLARSQGELRTHVDEGLGMVRTLNANTSDLKHEIRDHCGRQGREWFEALEERVEQAREERRVANRFGGGQ</sequence>
<evidence type="ECO:0000313" key="4">
    <source>
        <dbReference type="Proteomes" id="UP001271792"/>
    </source>
</evidence>
<reference evidence="3 4" key="1">
    <citation type="submission" date="2023-11" db="EMBL/GenBank/DDBJ databases">
        <title>Lentzea sokolovensis, sp. nov., Lentzea kristufkii, sp. nov., and Lentzea miocenensis, sp. nov., rare actinobacteria from Sokolov Coal Basin, Miocene lacustrine sediment, Czech Republic.</title>
        <authorList>
            <person name="Lara A."/>
            <person name="Kotroba L."/>
            <person name="Nouioui I."/>
            <person name="Neumann-Schaal M."/>
            <person name="Mast Y."/>
            <person name="Chronakova A."/>
        </authorList>
    </citation>
    <scope>NUCLEOTIDE SEQUENCE [LARGE SCALE GENOMIC DNA]</scope>
    <source>
        <strain evidence="3 4">BCCO 10_0798</strain>
    </source>
</reference>
<feature type="transmembrane region" description="Helical" evidence="2">
    <location>
        <begin position="123"/>
        <end position="141"/>
    </location>
</feature>
<dbReference type="Proteomes" id="UP001271792">
    <property type="component" value="Unassembled WGS sequence"/>
</dbReference>
<gene>
    <name evidence="3" type="ORF">SK571_04450</name>
</gene>
<comment type="caution">
    <text evidence="3">The sequence shown here is derived from an EMBL/GenBank/DDBJ whole genome shotgun (WGS) entry which is preliminary data.</text>
</comment>
<keyword evidence="4" id="KW-1185">Reference proteome</keyword>
<reference evidence="3 4" key="2">
    <citation type="submission" date="2023-11" db="EMBL/GenBank/DDBJ databases">
        <authorList>
            <person name="Lara A.C."/>
            <person name="Chronakova A."/>
        </authorList>
    </citation>
    <scope>NUCLEOTIDE SEQUENCE [LARGE SCALE GENOMIC DNA]</scope>
    <source>
        <strain evidence="3 4">BCCO 10_0798</strain>
    </source>
</reference>
<dbReference type="RefSeq" id="WP_319982735.1">
    <property type="nucleotide sequence ID" value="NZ_JAXAVV010000002.1"/>
</dbReference>
<keyword evidence="2" id="KW-1133">Transmembrane helix</keyword>
<evidence type="ECO:0000256" key="1">
    <source>
        <dbReference type="SAM" id="Coils"/>
    </source>
</evidence>
<feature type="transmembrane region" description="Helical" evidence="2">
    <location>
        <begin position="51"/>
        <end position="70"/>
    </location>
</feature>
<protein>
    <submittedName>
        <fullName evidence="3">Uncharacterized protein</fullName>
    </submittedName>
</protein>
<accession>A0ABU4TK66</accession>
<evidence type="ECO:0000313" key="3">
    <source>
        <dbReference type="EMBL" id="MDX8048619.1"/>
    </source>
</evidence>
<dbReference type="EMBL" id="JAXAVV010000002">
    <property type="protein sequence ID" value="MDX8048619.1"/>
    <property type="molecule type" value="Genomic_DNA"/>
</dbReference>
<feature type="coiled-coil region" evidence="1">
    <location>
        <begin position="150"/>
        <end position="198"/>
    </location>
</feature>